<evidence type="ECO:0000313" key="2">
    <source>
        <dbReference type="EMBL" id="KAF1967474.1"/>
    </source>
</evidence>
<proteinExistence type="predicted"/>
<organism evidence="2 3">
    <name type="scientific">Bimuria novae-zelandiae CBS 107.79</name>
    <dbReference type="NCBI Taxonomy" id="1447943"/>
    <lineage>
        <taxon>Eukaryota</taxon>
        <taxon>Fungi</taxon>
        <taxon>Dikarya</taxon>
        <taxon>Ascomycota</taxon>
        <taxon>Pezizomycotina</taxon>
        <taxon>Dothideomycetes</taxon>
        <taxon>Pleosporomycetidae</taxon>
        <taxon>Pleosporales</taxon>
        <taxon>Massarineae</taxon>
        <taxon>Didymosphaeriaceae</taxon>
        <taxon>Bimuria</taxon>
    </lineage>
</organism>
<feature type="region of interest" description="Disordered" evidence="1">
    <location>
        <begin position="1"/>
        <end position="36"/>
    </location>
</feature>
<keyword evidence="3" id="KW-1185">Reference proteome</keyword>
<accession>A0A6A5US46</accession>
<gene>
    <name evidence="2" type="ORF">BU23DRAFT_291203</name>
</gene>
<dbReference type="AlphaFoldDB" id="A0A6A5US46"/>
<evidence type="ECO:0000313" key="3">
    <source>
        <dbReference type="Proteomes" id="UP000800036"/>
    </source>
</evidence>
<protein>
    <submittedName>
        <fullName evidence="2">Uncharacterized protein</fullName>
    </submittedName>
</protein>
<name>A0A6A5US46_9PLEO</name>
<dbReference type="Proteomes" id="UP000800036">
    <property type="component" value="Unassembled WGS sequence"/>
</dbReference>
<sequence>MTIAAESYGSAPSGTAEIQRGIPTHRSSKAPDEHCSIPRPSSYCKHGSSDISYQLQYHPARAYRQWHCDTATLQHSRPQRGNGSVAGMFSTFLQPKVILPNPRPSARHDLICSWV</sequence>
<reference evidence="2" key="1">
    <citation type="journal article" date="2020" name="Stud. Mycol.">
        <title>101 Dothideomycetes genomes: a test case for predicting lifestyles and emergence of pathogens.</title>
        <authorList>
            <person name="Haridas S."/>
            <person name="Albert R."/>
            <person name="Binder M."/>
            <person name="Bloem J."/>
            <person name="Labutti K."/>
            <person name="Salamov A."/>
            <person name="Andreopoulos B."/>
            <person name="Baker S."/>
            <person name="Barry K."/>
            <person name="Bills G."/>
            <person name="Bluhm B."/>
            <person name="Cannon C."/>
            <person name="Castanera R."/>
            <person name="Culley D."/>
            <person name="Daum C."/>
            <person name="Ezra D."/>
            <person name="Gonzalez J."/>
            <person name="Henrissat B."/>
            <person name="Kuo A."/>
            <person name="Liang C."/>
            <person name="Lipzen A."/>
            <person name="Lutzoni F."/>
            <person name="Magnuson J."/>
            <person name="Mondo S."/>
            <person name="Nolan M."/>
            <person name="Ohm R."/>
            <person name="Pangilinan J."/>
            <person name="Park H.-J."/>
            <person name="Ramirez L."/>
            <person name="Alfaro M."/>
            <person name="Sun H."/>
            <person name="Tritt A."/>
            <person name="Yoshinaga Y."/>
            <person name="Zwiers L.-H."/>
            <person name="Turgeon B."/>
            <person name="Goodwin S."/>
            <person name="Spatafora J."/>
            <person name="Crous P."/>
            <person name="Grigoriev I."/>
        </authorList>
    </citation>
    <scope>NUCLEOTIDE SEQUENCE</scope>
    <source>
        <strain evidence="2">CBS 107.79</strain>
    </source>
</reference>
<dbReference type="EMBL" id="ML976732">
    <property type="protein sequence ID" value="KAF1967474.1"/>
    <property type="molecule type" value="Genomic_DNA"/>
</dbReference>
<evidence type="ECO:0000256" key="1">
    <source>
        <dbReference type="SAM" id="MobiDB-lite"/>
    </source>
</evidence>